<sequence length="375" mass="41171">MASFVKSLLRLASPKPKVRPDEEQATTADSVFGSSTLQPSHILTTGHRIPADDALALFRLTLGITSAPHLGFHLSAHRPADNVGLYARVVRAEQTAKDSYKVFSLVINACYFLQIIVAASLTALGAANADNKAITAFGAINTVIAGFLTYLKGSGYPARFKYCASEWKKVREFVEHRERDFSLEGCTLDVYQEVDAIRDMYEATKRDIEANNPEGYHSKTGGNNNNNNNLKIRYDGVDKAKADAIAGKLRGLDDKVRKLRGHVGSAANDVESKSDDVAAKLRSLEDTLEKVKTHMGKTSTVHHAIQDSREAAHSTIHHTMQDVEKRAMAELRNLGKAVVRGVEEHRPRPPREVSITVAHRDGDDHANEAEAAVKR</sequence>
<feature type="domain" description="SMODS and SLOG-associating 2TM effector" evidence="2">
    <location>
        <begin position="88"/>
        <end position="206"/>
    </location>
</feature>
<dbReference type="NCBIfam" id="NF033635">
    <property type="entry name" value="SLATT_fungal"/>
    <property type="match status" value="1"/>
</dbReference>
<feature type="transmembrane region" description="Helical" evidence="1">
    <location>
        <begin position="133"/>
        <end position="151"/>
    </location>
</feature>
<accession>A0AAN6PR01</accession>
<evidence type="ECO:0000256" key="1">
    <source>
        <dbReference type="SAM" id="Phobius"/>
    </source>
</evidence>
<evidence type="ECO:0000313" key="4">
    <source>
        <dbReference type="Proteomes" id="UP001303115"/>
    </source>
</evidence>
<keyword evidence="1" id="KW-0812">Transmembrane</keyword>
<dbReference type="EMBL" id="MU854328">
    <property type="protein sequence ID" value="KAK4043366.1"/>
    <property type="molecule type" value="Genomic_DNA"/>
</dbReference>
<keyword evidence="1" id="KW-0472">Membrane</keyword>
<feature type="transmembrane region" description="Helical" evidence="1">
    <location>
        <begin position="105"/>
        <end position="127"/>
    </location>
</feature>
<reference evidence="4" key="1">
    <citation type="journal article" date="2023" name="Mol. Phylogenet. Evol.">
        <title>Genome-scale phylogeny and comparative genomics of the fungal order Sordariales.</title>
        <authorList>
            <person name="Hensen N."/>
            <person name="Bonometti L."/>
            <person name="Westerberg I."/>
            <person name="Brannstrom I.O."/>
            <person name="Guillou S."/>
            <person name="Cros-Aarteil S."/>
            <person name="Calhoun S."/>
            <person name="Haridas S."/>
            <person name="Kuo A."/>
            <person name="Mondo S."/>
            <person name="Pangilinan J."/>
            <person name="Riley R."/>
            <person name="LaButti K."/>
            <person name="Andreopoulos B."/>
            <person name="Lipzen A."/>
            <person name="Chen C."/>
            <person name="Yan M."/>
            <person name="Daum C."/>
            <person name="Ng V."/>
            <person name="Clum A."/>
            <person name="Steindorff A."/>
            <person name="Ohm R.A."/>
            <person name="Martin F."/>
            <person name="Silar P."/>
            <person name="Natvig D.O."/>
            <person name="Lalanne C."/>
            <person name="Gautier V."/>
            <person name="Ament-Velasquez S.L."/>
            <person name="Kruys A."/>
            <person name="Hutchinson M.I."/>
            <person name="Powell A.J."/>
            <person name="Barry K."/>
            <person name="Miller A.N."/>
            <person name="Grigoriev I.V."/>
            <person name="Debuchy R."/>
            <person name="Gladieux P."/>
            <person name="Hiltunen Thoren M."/>
            <person name="Johannesson H."/>
        </authorList>
    </citation>
    <scope>NUCLEOTIDE SEQUENCE [LARGE SCALE GENOMIC DNA]</scope>
    <source>
        <strain evidence="4">CBS 284.82</strain>
    </source>
</reference>
<comment type="caution">
    <text evidence="3">The sequence shown here is derived from an EMBL/GenBank/DDBJ whole genome shotgun (WGS) entry which is preliminary data.</text>
</comment>
<dbReference type="InterPro" id="IPR041622">
    <property type="entry name" value="SLATT_fungi"/>
</dbReference>
<protein>
    <recommendedName>
        <fullName evidence="2">SMODS and SLOG-associating 2TM effector domain-containing protein</fullName>
    </recommendedName>
</protein>
<organism evidence="3 4">
    <name type="scientific">Parachaetomium inaequale</name>
    <dbReference type="NCBI Taxonomy" id="2588326"/>
    <lineage>
        <taxon>Eukaryota</taxon>
        <taxon>Fungi</taxon>
        <taxon>Dikarya</taxon>
        <taxon>Ascomycota</taxon>
        <taxon>Pezizomycotina</taxon>
        <taxon>Sordariomycetes</taxon>
        <taxon>Sordariomycetidae</taxon>
        <taxon>Sordariales</taxon>
        <taxon>Chaetomiaceae</taxon>
        <taxon>Parachaetomium</taxon>
    </lineage>
</organism>
<keyword evidence="1" id="KW-1133">Transmembrane helix</keyword>
<gene>
    <name evidence="3" type="ORF">C8A01DRAFT_13092</name>
</gene>
<dbReference type="PANTHER" id="PTHR38793:SF3">
    <property type="entry name" value="SMODS AND SLOG-ASSOCIATING 2TM EFFECTOR DOMAIN-CONTAINING PROTEIN"/>
    <property type="match status" value="1"/>
</dbReference>
<evidence type="ECO:0000313" key="3">
    <source>
        <dbReference type="EMBL" id="KAK4043366.1"/>
    </source>
</evidence>
<dbReference type="AlphaFoldDB" id="A0AAN6PR01"/>
<dbReference type="Pfam" id="PF18142">
    <property type="entry name" value="SLATT_fungal"/>
    <property type="match status" value="1"/>
</dbReference>
<dbReference type="Proteomes" id="UP001303115">
    <property type="component" value="Unassembled WGS sequence"/>
</dbReference>
<name>A0AAN6PR01_9PEZI</name>
<evidence type="ECO:0000259" key="2">
    <source>
        <dbReference type="Pfam" id="PF18142"/>
    </source>
</evidence>
<proteinExistence type="predicted"/>
<keyword evidence="4" id="KW-1185">Reference proteome</keyword>
<dbReference type="PANTHER" id="PTHR38793">
    <property type="entry name" value="SLATT_FUNGAL DOMAIN-CONTAINING PROTEIN-RELATED"/>
    <property type="match status" value="1"/>
</dbReference>